<protein>
    <submittedName>
        <fullName evidence="6">Protoporphyrinogen oxidase</fullName>
    </submittedName>
</protein>
<gene>
    <name evidence="6" type="ORF">DSO08_04690</name>
</gene>
<dbReference type="NCBIfam" id="TIGR00537">
    <property type="entry name" value="hemK_rel_arch"/>
    <property type="match status" value="1"/>
</dbReference>
<dbReference type="Gene3D" id="3.40.50.150">
    <property type="entry name" value="Vaccinia Virus protein VP39"/>
    <property type="match status" value="1"/>
</dbReference>
<keyword evidence="2" id="KW-0489">Methyltransferase</keyword>
<dbReference type="PANTHER" id="PTHR45875">
    <property type="entry name" value="METHYLTRANSFERASE N6AMT1"/>
    <property type="match status" value="1"/>
</dbReference>
<evidence type="ECO:0000256" key="2">
    <source>
        <dbReference type="ARBA" id="ARBA00022603"/>
    </source>
</evidence>
<evidence type="ECO:0000256" key="3">
    <source>
        <dbReference type="ARBA" id="ARBA00022679"/>
    </source>
</evidence>
<dbReference type="AlphaFoldDB" id="A0A523BAZ4"/>
<feature type="domain" description="Methyltransferase small" evidence="5">
    <location>
        <begin position="24"/>
        <end position="165"/>
    </location>
</feature>
<proteinExistence type="inferred from homology"/>
<evidence type="ECO:0000256" key="4">
    <source>
        <dbReference type="ARBA" id="ARBA00022691"/>
    </source>
</evidence>
<comment type="caution">
    <text evidence="6">The sequence shown here is derived from an EMBL/GenBank/DDBJ whole genome shotgun (WGS) entry which is preliminary data.</text>
</comment>
<evidence type="ECO:0000256" key="1">
    <source>
        <dbReference type="ARBA" id="ARBA00006149"/>
    </source>
</evidence>
<dbReference type="GO" id="GO:0008757">
    <property type="term" value="F:S-adenosylmethionine-dependent methyltransferase activity"/>
    <property type="evidence" value="ECO:0007669"/>
    <property type="project" value="TreeGrafter"/>
</dbReference>
<dbReference type="InterPro" id="IPR029063">
    <property type="entry name" value="SAM-dependent_MTases_sf"/>
</dbReference>
<sequence>MQSLKFRGKTIMVFPGVYAPSEDSFMLVDSAISRASGHILDLCCGTGIVGLCLADQAESVTAVDLNPSAVKNTRENFRLNGCYGKLCAVVGDLFGPLRGNLYDLILMNPPYLLDSDWEPKDLSWSGGEKGRKVIDRFLREVGKYLNESGRALFVQSTLNGVDESLELIEDEGLKGRVVNRRDFMFEGLVVIEMAWR</sequence>
<dbReference type="GO" id="GO:0032259">
    <property type="term" value="P:methylation"/>
    <property type="evidence" value="ECO:0007669"/>
    <property type="project" value="UniProtKB-KW"/>
</dbReference>
<evidence type="ECO:0000259" key="5">
    <source>
        <dbReference type="Pfam" id="PF05175"/>
    </source>
</evidence>
<reference evidence="6 7" key="1">
    <citation type="journal article" date="2019" name="Nat. Microbiol.">
        <title>Expanding anaerobic alkane metabolism in the domain of Archaea.</title>
        <authorList>
            <person name="Wang Y."/>
            <person name="Wegener G."/>
            <person name="Hou J."/>
            <person name="Wang F."/>
            <person name="Xiao X."/>
        </authorList>
    </citation>
    <scope>NUCLEOTIDE SEQUENCE [LARGE SCALE GENOMIC DNA]</scope>
    <source>
        <strain evidence="6">WYZ-LMO10</strain>
    </source>
</reference>
<dbReference type="InterPro" id="IPR002052">
    <property type="entry name" value="DNA_methylase_N6_adenine_CS"/>
</dbReference>
<dbReference type="InterPro" id="IPR004557">
    <property type="entry name" value="PrmC-related"/>
</dbReference>
<accession>A0A523BAZ4</accession>
<comment type="similarity">
    <text evidence="1">Belongs to the eukaryotic/archaeal PrmC-related family.</text>
</comment>
<dbReference type="SUPFAM" id="SSF53335">
    <property type="entry name" value="S-adenosyl-L-methionine-dependent methyltransferases"/>
    <property type="match status" value="1"/>
</dbReference>
<dbReference type="CDD" id="cd02440">
    <property type="entry name" value="AdoMet_MTases"/>
    <property type="match status" value="1"/>
</dbReference>
<evidence type="ECO:0000313" key="7">
    <source>
        <dbReference type="Proteomes" id="UP000315399"/>
    </source>
</evidence>
<evidence type="ECO:0000313" key="6">
    <source>
        <dbReference type="EMBL" id="TDA38098.1"/>
    </source>
</evidence>
<name>A0A523BAZ4_9CREN</name>
<dbReference type="InterPro" id="IPR052190">
    <property type="entry name" value="Euk-Arch_PrmC-MTase"/>
</dbReference>
<dbReference type="GO" id="GO:0008276">
    <property type="term" value="F:protein methyltransferase activity"/>
    <property type="evidence" value="ECO:0007669"/>
    <property type="project" value="TreeGrafter"/>
</dbReference>
<dbReference type="PROSITE" id="PS00092">
    <property type="entry name" value="N6_MTASE"/>
    <property type="match status" value="1"/>
</dbReference>
<dbReference type="Proteomes" id="UP000315399">
    <property type="component" value="Unassembled WGS sequence"/>
</dbReference>
<dbReference type="GO" id="GO:0035657">
    <property type="term" value="C:eRF1 methyltransferase complex"/>
    <property type="evidence" value="ECO:0007669"/>
    <property type="project" value="TreeGrafter"/>
</dbReference>
<dbReference type="InterPro" id="IPR007848">
    <property type="entry name" value="Small_mtfrase_dom"/>
</dbReference>
<dbReference type="Pfam" id="PF05175">
    <property type="entry name" value="MTS"/>
    <property type="match status" value="1"/>
</dbReference>
<keyword evidence="4" id="KW-0949">S-adenosyl-L-methionine</keyword>
<dbReference type="GO" id="GO:0003676">
    <property type="term" value="F:nucleic acid binding"/>
    <property type="evidence" value="ECO:0007669"/>
    <property type="project" value="InterPro"/>
</dbReference>
<dbReference type="PANTHER" id="PTHR45875:SF1">
    <property type="entry name" value="METHYLTRANSFERASE N6AMT1"/>
    <property type="match status" value="1"/>
</dbReference>
<keyword evidence="3" id="KW-0808">Transferase</keyword>
<dbReference type="NCBIfam" id="NF011529">
    <property type="entry name" value="PRK14968.1-3"/>
    <property type="match status" value="1"/>
</dbReference>
<dbReference type="EMBL" id="QNVH01000047">
    <property type="protein sequence ID" value="TDA38098.1"/>
    <property type="molecule type" value="Genomic_DNA"/>
</dbReference>
<organism evidence="6 7">
    <name type="scientific">Thermoproteota archaeon</name>
    <dbReference type="NCBI Taxonomy" id="2056631"/>
    <lineage>
        <taxon>Archaea</taxon>
        <taxon>Thermoproteota</taxon>
    </lineage>
</organism>